<comment type="caution">
    <text evidence="3">The sequence shown here is derived from an EMBL/GenBank/DDBJ whole genome shotgun (WGS) entry which is preliminary data.</text>
</comment>
<reference evidence="4" key="1">
    <citation type="journal article" date="2019" name="Int. J. Syst. Evol. Microbiol.">
        <title>The Global Catalogue of Microorganisms (GCM) 10K type strain sequencing project: providing services to taxonomists for standard genome sequencing and annotation.</title>
        <authorList>
            <consortium name="The Broad Institute Genomics Platform"/>
            <consortium name="The Broad Institute Genome Sequencing Center for Infectious Disease"/>
            <person name="Wu L."/>
            <person name="Ma J."/>
        </authorList>
    </citation>
    <scope>NUCLEOTIDE SEQUENCE [LARGE SCALE GENOMIC DNA]</scope>
    <source>
        <strain evidence="4">KCTC 42644</strain>
    </source>
</reference>
<dbReference type="InterPro" id="IPR000868">
    <property type="entry name" value="Isochorismatase-like_dom"/>
</dbReference>
<proteinExistence type="predicted"/>
<evidence type="ECO:0000256" key="1">
    <source>
        <dbReference type="ARBA" id="ARBA00022801"/>
    </source>
</evidence>
<keyword evidence="1 3" id="KW-0378">Hydrolase</keyword>
<dbReference type="InterPro" id="IPR036380">
    <property type="entry name" value="Isochorismatase-like_sf"/>
</dbReference>
<dbReference type="Proteomes" id="UP001595615">
    <property type="component" value="Unassembled WGS sequence"/>
</dbReference>
<evidence type="ECO:0000313" key="3">
    <source>
        <dbReference type="EMBL" id="MFC3712394.1"/>
    </source>
</evidence>
<dbReference type="Pfam" id="PF00857">
    <property type="entry name" value="Isochorismatase"/>
    <property type="match status" value="1"/>
</dbReference>
<dbReference type="PANTHER" id="PTHR43540">
    <property type="entry name" value="PEROXYUREIDOACRYLATE/UREIDOACRYLATE AMIDOHYDROLASE-RELATED"/>
    <property type="match status" value="1"/>
</dbReference>
<dbReference type="CDD" id="cd01014">
    <property type="entry name" value="nicotinamidase_related"/>
    <property type="match status" value="1"/>
</dbReference>
<feature type="domain" description="Isochorismatase-like" evidence="2">
    <location>
        <begin position="8"/>
        <end position="186"/>
    </location>
</feature>
<dbReference type="EC" id="3.-.-.-" evidence="3"/>
<dbReference type="PANTHER" id="PTHR43540:SF1">
    <property type="entry name" value="ISOCHORISMATASE HYDROLASE"/>
    <property type="match status" value="1"/>
</dbReference>
<dbReference type="SUPFAM" id="SSF52499">
    <property type="entry name" value="Isochorismatase-like hydrolases"/>
    <property type="match status" value="1"/>
</dbReference>
<dbReference type="InterPro" id="IPR050272">
    <property type="entry name" value="Isochorismatase-like_hydrls"/>
</dbReference>
<gene>
    <name evidence="3" type="ORF">ACFOMD_07425</name>
</gene>
<name>A0ABV7XCQ4_9SPHN</name>
<dbReference type="Gene3D" id="3.40.50.850">
    <property type="entry name" value="Isochorismatase-like"/>
    <property type="match status" value="1"/>
</dbReference>
<evidence type="ECO:0000313" key="4">
    <source>
        <dbReference type="Proteomes" id="UP001595615"/>
    </source>
</evidence>
<dbReference type="RefSeq" id="WP_380859177.1">
    <property type="nucleotide sequence ID" value="NZ_JBHRXV010000004.1"/>
</dbReference>
<evidence type="ECO:0000259" key="2">
    <source>
        <dbReference type="Pfam" id="PF00857"/>
    </source>
</evidence>
<dbReference type="GO" id="GO:0016787">
    <property type="term" value="F:hydrolase activity"/>
    <property type="evidence" value="ECO:0007669"/>
    <property type="project" value="UniProtKB-KW"/>
</dbReference>
<sequence>MMNRFANAALILIDIQKGFDDPMWGARNNPQAEANAGRLLAAWRAAGRPVFHVRHGSRNPNSPLSPTGPGFAFKDEVAPLPGEPVLVKDVNSGFIGTDLEAQLRSGGIDTVIVFGLTTPHCVSTTARMAGNLDFATFVAADASVTFAGNTARGWQDGEAIEVDPELSHRIALAHINGEFATVLDTDTILKEAAQ</sequence>
<accession>A0ABV7XCQ4</accession>
<organism evidence="3 4">
    <name type="scientific">Sphingoaurantiacus capsulatus</name>
    <dbReference type="NCBI Taxonomy" id="1771310"/>
    <lineage>
        <taxon>Bacteria</taxon>
        <taxon>Pseudomonadati</taxon>
        <taxon>Pseudomonadota</taxon>
        <taxon>Alphaproteobacteria</taxon>
        <taxon>Sphingomonadales</taxon>
        <taxon>Sphingosinicellaceae</taxon>
        <taxon>Sphingoaurantiacus</taxon>
    </lineage>
</organism>
<protein>
    <submittedName>
        <fullName evidence="3">Cysteine hydrolase family protein</fullName>
        <ecNumber evidence="3">3.-.-.-</ecNumber>
    </submittedName>
</protein>
<keyword evidence="4" id="KW-1185">Reference proteome</keyword>
<dbReference type="EMBL" id="JBHRXV010000004">
    <property type="protein sequence ID" value="MFC3712394.1"/>
    <property type="molecule type" value="Genomic_DNA"/>
</dbReference>